<dbReference type="EMBL" id="JAENGZ010003630">
    <property type="protein sequence ID" value="KAG6941338.1"/>
    <property type="molecule type" value="Genomic_DNA"/>
</dbReference>
<reference evidence="7 8" key="1">
    <citation type="submission" date="2018-01" db="EMBL/GenBank/DDBJ databases">
        <title>Draft genome of the strawberry crown rot pathogen Phytophthora cactorum.</title>
        <authorList>
            <person name="Armitage A.D."/>
            <person name="Lysoe E."/>
            <person name="Nellist C.F."/>
            <person name="Harrison R.J."/>
            <person name="Brurberg M.B."/>
        </authorList>
    </citation>
    <scope>NUCLEOTIDE SEQUENCE [LARGE SCALE GENOMIC DNA]</scope>
    <source>
        <strain evidence="7 8">10300</strain>
    </source>
</reference>
<dbReference type="Proteomes" id="UP000735874">
    <property type="component" value="Unassembled WGS sequence"/>
</dbReference>
<evidence type="ECO:0000313" key="5">
    <source>
        <dbReference type="EMBL" id="KAG3201136.1"/>
    </source>
</evidence>
<dbReference type="OrthoDB" id="10283448at2759"/>
<name>A0A329R8N8_9STRA</name>
<comment type="caution">
    <text evidence="7">The sequence shown here is derived from an EMBL/GenBank/DDBJ whole genome shotgun (WGS) entry which is preliminary data.</text>
</comment>
<organism evidence="7 8">
    <name type="scientific">Phytophthora cactorum</name>
    <dbReference type="NCBI Taxonomy" id="29920"/>
    <lineage>
        <taxon>Eukaryota</taxon>
        <taxon>Sar</taxon>
        <taxon>Stramenopiles</taxon>
        <taxon>Oomycota</taxon>
        <taxon>Peronosporomycetes</taxon>
        <taxon>Peronosporales</taxon>
        <taxon>Peronosporaceae</taxon>
        <taxon>Phytophthora</taxon>
    </lineage>
</organism>
<evidence type="ECO:0000313" key="8">
    <source>
        <dbReference type="Proteomes" id="UP000251314"/>
    </source>
</evidence>
<proteinExistence type="predicted"/>
<reference evidence="1" key="2">
    <citation type="submission" date="2018-10" db="EMBL/GenBank/DDBJ databases">
        <title>Effector identification in a new, highly contiguous assembly of the strawberry crown rot pathogen Phytophthora cactorum.</title>
        <authorList>
            <person name="Armitage A.D."/>
            <person name="Nellist C.F."/>
            <person name="Bates H."/>
            <person name="Vickerstaff R.J."/>
            <person name="Harrison R.J."/>
        </authorList>
    </citation>
    <scope>NUCLEOTIDE SEQUENCE</scope>
    <source>
        <strain evidence="1">15-7</strain>
        <strain evidence="3">4032</strain>
        <strain evidence="2">4040</strain>
        <strain evidence="4">P415</strain>
        <strain evidence="5">P421</strain>
    </source>
</reference>
<evidence type="ECO:0000313" key="1">
    <source>
        <dbReference type="EMBL" id="KAG2857482.1"/>
    </source>
</evidence>
<dbReference type="EMBL" id="RCMV01002815">
    <property type="protein sequence ID" value="KAG3201136.1"/>
    <property type="molecule type" value="Genomic_DNA"/>
</dbReference>
<protein>
    <submittedName>
        <fullName evidence="7">Uncharacterized protein</fullName>
    </submittedName>
</protein>
<dbReference type="AlphaFoldDB" id="A0A329R8N8"/>
<dbReference type="VEuPathDB" id="FungiDB:PC110_g22421"/>
<dbReference type="Proteomes" id="UP000251314">
    <property type="component" value="Unassembled WGS sequence"/>
</dbReference>
<dbReference type="EMBL" id="RCML01000439">
    <property type="protein sequence ID" value="KAG2977026.1"/>
    <property type="molecule type" value="Genomic_DNA"/>
</dbReference>
<sequence>MGKRSASDEHFRALATAMEQQTRAIEAQQHENRSSEGLQVQLLQRLLEKKD</sequence>
<evidence type="ECO:0000313" key="2">
    <source>
        <dbReference type="EMBL" id="KAG2879826.1"/>
    </source>
</evidence>
<gene>
    <name evidence="6" type="ORF">JG687_00019715</name>
    <name evidence="7" type="ORF">PC110_g22421</name>
    <name evidence="1" type="ORF">PC113_g10641</name>
    <name evidence="3" type="ORF">PC115_g4214</name>
    <name evidence="2" type="ORF">PC117_g26684</name>
    <name evidence="4" type="ORF">PC118_g13109</name>
    <name evidence="5" type="ORF">PC129_g23628</name>
</gene>
<dbReference type="Proteomes" id="UP000688947">
    <property type="component" value="Unassembled WGS sequence"/>
</dbReference>
<dbReference type="EMBL" id="MJFZ01002022">
    <property type="protein sequence ID" value="RAW21135.1"/>
    <property type="molecule type" value="Genomic_DNA"/>
</dbReference>
<evidence type="ECO:0000313" key="6">
    <source>
        <dbReference type="EMBL" id="KAG6941338.1"/>
    </source>
</evidence>
<dbReference type="EMBL" id="RCMK01002606">
    <property type="protein sequence ID" value="KAG2879826.1"/>
    <property type="molecule type" value="Genomic_DNA"/>
</dbReference>
<accession>A0A329R8N8</accession>
<evidence type="ECO:0000313" key="3">
    <source>
        <dbReference type="EMBL" id="KAG2937431.1"/>
    </source>
</evidence>
<dbReference type="EMBL" id="RCMI01000078">
    <property type="protein sequence ID" value="KAG2937431.1"/>
    <property type="molecule type" value="Genomic_DNA"/>
</dbReference>
<dbReference type="Proteomes" id="UP000760860">
    <property type="component" value="Unassembled WGS sequence"/>
</dbReference>
<evidence type="ECO:0000313" key="7">
    <source>
        <dbReference type="EMBL" id="RAW21135.1"/>
    </source>
</evidence>
<dbReference type="Proteomes" id="UP000736787">
    <property type="component" value="Unassembled WGS sequence"/>
</dbReference>
<reference evidence="6" key="3">
    <citation type="submission" date="2021-01" db="EMBL/GenBank/DDBJ databases">
        <title>Phytophthora aleatoria, a newly-described species from Pinus radiata is distinct from Phytophthora cactorum isolates based on comparative genomics.</title>
        <authorList>
            <person name="Mcdougal R."/>
            <person name="Panda P."/>
            <person name="Williams N."/>
            <person name="Studholme D.J."/>
        </authorList>
    </citation>
    <scope>NUCLEOTIDE SEQUENCE</scope>
    <source>
        <strain evidence="6">NZFS 3830</strain>
    </source>
</reference>
<dbReference type="Proteomes" id="UP000697107">
    <property type="component" value="Unassembled WGS sequence"/>
</dbReference>
<dbReference type="Proteomes" id="UP000774804">
    <property type="component" value="Unassembled WGS sequence"/>
</dbReference>
<evidence type="ECO:0000313" key="4">
    <source>
        <dbReference type="EMBL" id="KAG2977026.1"/>
    </source>
</evidence>
<dbReference type="EMBL" id="RCMG01000289">
    <property type="protein sequence ID" value="KAG2857482.1"/>
    <property type="molecule type" value="Genomic_DNA"/>
</dbReference>
<keyword evidence="8" id="KW-1185">Reference proteome</keyword>